<keyword evidence="3" id="KW-1185">Reference proteome</keyword>
<keyword evidence="2" id="KW-0472">Membrane</keyword>
<dbReference type="Proteomes" id="UP001652642">
    <property type="component" value="Chromosome 4"/>
</dbReference>
<evidence type="ECO:0000256" key="1">
    <source>
        <dbReference type="SAM" id="MobiDB-lite"/>
    </source>
</evidence>
<feature type="region of interest" description="Disordered" evidence="1">
    <location>
        <begin position="599"/>
        <end position="634"/>
    </location>
</feature>
<evidence type="ECO:0000313" key="4">
    <source>
        <dbReference type="RefSeq" id="XP_072855533.1"/>
    </source>
</evidence>
<evidence type="ECO:0000313" key="3">
    <source>
        <dbReference type="Proteomes" id="UP001652642"/>
    </source>
</evidence>
<gene>
    <name evidence="4" type="primary">LOC110071440</name>
</gene>
<reference evidence="4" key="1">
    <citation type="submission" date="2025-08" db="UniProtKB">
        <authorList>
            <consortium name="RefSeq"/>
        </authorList>
    </citation>
    <scope>IDENTIFICATION</scope>
</reference>
<feature type="transmembrane region" description="Helical" evidence="2">
    <location>
        <begin position="446"/>
        <end position="465"/>
    </location>
</feature>
<protein>
    <submittedName>
        <fullName evidence="4">Protein brambleberry-like isoform X1</fullName>
    </submittedName>
</protein>
<feature type="transmembrane region" description="Helical" evidence="2">
    <location>
        <begin position="422"/>
        <end position="440"/>
    </location>
</feature>
<keyword evidence="2" id="KW-0812">Transmembrane</keyword>
<dbReference type="PANTHER" id="PTHR33538">
    <property type="entry name" value="PROTEIN GAMETE EXPRESSED 1"/>
    <property type="match status" value="1"/>
</dbReference>
<organism evidence="3 4">
    <name type="scientific">Pogona vitticeps</name>
    <name type="common">central bearded dragon</name>
    <dbReference type="NCBI Taxonomy" id="103695"/>
    <lineage>
        <taxon>Eukaryota</taxon>
        <taxon>Metazoa</taxon>
        <taxon>Chordata</taxon>
        <taxon>Craniata</taxon>
        <taxon>Vertebrata</taxon>
        <taxon>Euteleostomi</taxon>
        <taxon>Lepidosauria</taxon>
        <taxon>Squamata</taxon>
        <taxon>Bifurcata</taxon>
        <taxon>Unidentata</taxon>
        <taxon>Episquamata</taxon>
        <taxon>Toxicofera</taxon>
        <taxon>Iguania</taxon>
        <taxon>Acrodonta</taxon>
        <taxon>Agamidae</taxon>
        <taxon>Amphibolurinae</taxon>
        <taxon>Pogona</taxon>
    </lineage>
</organism>
<evidence type="ECO:0000256" key="2">
    <source>
        <dbReference type="SAM" id="Phobius"/>
    </source>
</evidence>
<feature type="transmembrane region" description="Helical" evidence="2">
    <location>
        <begin position="387"/>
        <end position="410"/>
    </location>
</feature>
<dbReference type="RefSeq" id="XP_072855533.1">
    <property type="nucleotide sequence ID" value="XM_072999432.1"/>
</dbReference>
<proteinExistence type="predicted"/>
<keyword evidence="2" id="KW-1133">Transmembrane helix</keyword>
<name>A0ABM5GD09_9SAUR</name>
<dbReference type="GeneID" id="110071440"/>
<dbReference type="InterPro" id="IPR040346">
    <property type="entry name" value="GEX1/Brambleberry"/>
</dbReference>
<accession>A0ABM5GD09</accession>
<feature type="compositionally biased region" description="Polar residues" evidence="1">
    <location>
        <begin position="613"/>
        <end position="631"/>
    </location>
</feature>
<dbReference type="PANTHER" id="PTHR33538:SF1">
    <property type="entry name" value="PROTEIN BRAMBLEBERRY"/>
    <property type="match status" value="1"/>
</dbReference>
<sequence length="676" mass="75227">MNRALFPAPRRLRCGVARRRSELREAECVPKMLPLGRWALFLPLLLLWAAAPSFGFFSWFTRTATPASAPDPTPPPDPGNLGPAPFEMTTADEGFLAEAQRWQLSPLDACHHKVIAQLRSSCTDLTEEELAKLGVSLFNCQASVEGRRTYLCSVDMTLAECTAEMDPDTWNAYHIVSNRARAVCYATRQMQFKRRAEHTVNALVSTAVGQLEAMKALKSGQEELKTLTSESLEKVASGQQDLLVQQERFQNSQEQMEASIQGNLAQLAQEKALIASGQQQVAQLIEGIVKRMENVSGHLNSQGDDLREGHQAILKDLAEVQRGAQEVYAKIEIGLGSFLTYQNQTTQYYEELMKKLQKLNESLGLVLSTMERMQSKLGAQLQHIQRFITWAGFSLSSIYTCVLHGSYFLLAALIMTFLQIPGLPRAVLLILVVANALFELNQGLSWGFHSLTSLLVFTVAGDWVLRRFFQSALRRKRISLQPSLSFPQKMPGAHPHEADLKQAKRCRVTSTPEREGNGGLLKEELDSLEEVSYLSEGSRLGKEAPEKGADLSPFPRERVTESTVLFSADWKPREGPSVHQMSLRCISLARSTRHETSLERFHHHRGLRPFPDSRTSSPNESMASDMSTGSASGRPFCQAVTRTGQLCRKKALQGHAFCHVHDSGQVSYLGQSVPSF</sequence>